<dbReference type="Proteomes" id="UP000265100">
    <property type="component" value="Chromosome 11"/>
</dbReference>
<evidence type="ECO:0000256" key="1">
    <source>
        <dbReference type="ARBA" id="ARBA00001913"/>
    </source>
</evidence>
<evidence type="ECO:0000256" key="3">
    <source>
        <dbReference type="ARBA" id="ARBA00022525"/>
    </source>
</evidence>
<comment type="subcellular location">
    <subcellularLocation>
        <location evidence="2">Secreted</location>
    </subcellularLocation>
</comment>
<dbReference type="PANTHER" id="PTHR45869">
    <property type="entry name" value="C-REACTIVE PROTEIN-RELATED"/>
    <property type="match status" value="1"/>
</dbReference>
<protein>
    <recommendedName>
        <fullName evidence="9">Pentraxin (PTX) domain-containing protein</fullName>
    </recommendedName>
</protein>
<dbReference type="SUPFAM" id="SSF49899">
    <property type="entry name" value="Concanavalin A-like lectins/glucanases"/>
    <property type="match status" value="1"/>
</dbReference>
<dbReference type="InterPro" id="IPR013320">
    <property type="entry name" value="ConA-like_dom_sf"/>
</dbReference>
<evidence type="ECO:0000313" key="10">
    <source>
        <dbReference type="Ensembl" id="ENSACLP00000009459.2"/>
    </source>
</evidence>
<evidence type="ECO:0000256" key="7">
    <source>
        <dbReference type="ARBA" id="ARBA00023157"/>
    </source>
</evidence>
<keyword evidence="4" id="KW-0479">Metal-binding</keyword>
<keyword evidence="5" id="KW-0732">Signal</keyword>
<evidence type="ECO:0000259" key="9">
    <source>
        <dbReference type="SMART" id="SM00159"/>
    </source>
</evidence>
<dbReference type="GeneTree" id="ENSGT01120000272693"/>
<dbReference type="Gene3D" id="2.60.120.200">
    <property type="match status" value="1"/>
</dbReference>
<accession>A0A3P8NXK1</accession>
<keyword evidence="11" id="KW-1185">Reference proteome</keyword>
<dbReference type="STRING" id="8154.ENSACLP00000009459"/>
<dbReference type="GO" id="GO:0005576">
    <property type="term" value="C:extracellular region"/>
    <property type="evidence" value="ECO:0007669"/>
    <property type="project" value="UniProtKB-SubCell"/>
</dbReference>
<sequence>FGMIICAFRDPQSALQFHNSFTLTFTHWWRQATVVATAALGQTDRSEGAISRHRPLWPTPVGIGAQIGNLPITRRTICTTWDSESELVQLWLNGKPSIKKFIGGLVITDPVEQDSHGGGFDINQCFVGMMSDVRMWNYDLSPCEIQALEFEATGRVLVENKLTCE</sequence>
<evidence type="ECO:0000256" key="8">
    <source>
        <dbReference type="ARBA" id="ARBA00038102"/>
    </source>
</evidence>
<dbReference type="GO" id="GO:0046872">
    <property type="term" value="F:metal ion binding"/>
    <property type="evidence" value="ECO:0007669"/>
    <property type="project" value="UniProtKB-KW"/>
</dbReference>
<keyword evidence="6" id="KW-0106">Calcium</keyword>
<keyword evidence="3" id="KW-0964">Secreted</keyword>
<evidence type="ECO:0000256" key="5">
    <source>
        <dbReference type="ARBA" id="ARBA00022729"/>
    </source>
</evidence>
<keyword evidence="7" id="KW-1015">Disulfide bond</keyword>
<reference evidence="10" key="3">
    <citation type="submission" date="2025-09" db="UniProtKB">
        <authorList>
            <consortium name="Ensembl"/>
        </authorList>
    </citation>
    <scope>IDENTIFICATION</scope>
</reference>
<evidence type="ECO:0000256" key="4">
    <source>
        <dbReference type="ARBA" id="ARBA00022723"/>
    </source>
</evidence>
<name>A0A3P8NXK1_ASTCA</name>
<feature type="domain" description="Pentraxin (PTX)" evidence="9">
    <location>
        <begin position="2"/>
        <end position="164"/>
    </location>
</feature>
<evidence type="ECO:0000256" key="2">
    <source>
        <dbReference type="ARBA" id="ARBA00004613"/>
    </source>
</evidence>
<dbReference type="PANTHER" id="PTHR45869:SF7">
    <property type="entry name" value="C-REACTIVE PROTEIN"/>
    <property type="match status" value="1"/>
</dbReference>
<reference evidence="10" key="1">
    <citation type="submission" date="2018-05" db="EMBL/GenBank/DDBJ databases">
        <authorList>
            <person name="Datahose"/>
        </authorList>
    </citation>
    <scope>NUCLEOTIDE SEQUENCE</scope>
</reference>
<reference evidence="10" key="2">
    <citation type="submission" date="2025-08" db="UniProtKB">
        <authorList>
            <consortium name="Ensembl"/>
        </authorList>
    </citation>
    <scope>IDENTIFICATION</scope>
</reference>
<dbReference type="InterPro" id="IPR051005">
    <property type="entry name" value="Pentraxin_domain"/>
</dbReference>
<evidence type="ECO:0000256" key="6">
    <source>
        <dbReference type="ARBA" id="ARBA00022837"/>
    </source>
</evidence>
<comment type="similarity">
    <text evidence="8">Belongs to the pentraxin family.</text>
</comment>
<dbReference type="Pfam" id="PF00354">
    <property type="entry name" value="Pentaxin"/>
    <property type="match status" value="1"/>
</dbReference>
<comment type="cofactor">
    <cofactor evidence="1">
        <name>Ca(2+)</name>
        <dbReference type="ChEBI" id="CHEBI:29108"/>
    </cofactor>
</comment>
<dbReference type="InterPro" id="IPR001759">
    <property type="entry name" value="PTX_dom"/>
</dbReference>
<proteinExistence type="inferred from homology"/>
<dbReference type="SMART" id="SM00159">
    <property type="entry name" value="PTX"/>
    <property type="match status" value="1"/>
</dbReference>
<organism evidence="10 11">
    <name type="scientific">Astatotilapia calliptera</name>
    <name type="common">Eastern happy</name>
    <name type="synonym">Chromis callipterus</name>
    <dbReference type="NCBI Taxonomy" id="8154"/>
    <lineage>
        <taxon>Eukaryota</taxon>
        <taxon>Metazoa</taxon>
        <taxon>Chordata</taxon>
        <taxon>Craniata</taxon>
        <taxon>Vertebrata</taxon>
        <taxon>Euteleostomi</taxon>
        <taxon>Actinopterygii</taxon>
        <taxon>Neopterygii</taxon>
        <taxon>Teleostei</taxon>
        <taxon>Neoteleostei</taxon>
        <taxon>Acanthomorphata</taxon>
        <taxon>Ovalentaria</taxon>
        <taxon>Cichlomorphae</taxon>
        <taxon>Cichliformes</taxon>
        <taxon>Cichlidae</taxon>
        <taxon>African cichlids</taxon>
        <taxon>Pseudocrenilabrinae</taxon>
        <taxon>Haplochromini</taxon>
        <taxon>Astatotilapia</taxon>
    </lineage>
</organism>
<dbReference type="Ensembl" id="ENSACLT00000009680.2">
    <property type="protein sequence ID" value="ENSACLP00000009459.2"/>
    <property type="gene ID" value="ENSACLG00000006459.2"/>
</dbReference>
<dbReference type="AlphaFoldDB" id="A0A3P8NXK1"/>
<evidence type="ECO:0000313" key="11">
    <source>
        <dbReference type="Proteomes" id="UP000265100"/>
    </source>
</evidence>